<sequence length="124" mass="12996">MKKSRVLNSPLVLLLVLSLIGLQALGAPCVALSAPVVCDVGMASGDCGAGDLLAGCCCMVDDVESASIPLVFVAESEPSFSVFPLVVQRSAADSLAHSVVPQSRQAHACKHFQKRFQLHCSFLI</sequence>
<name>A0A382RDE4_9ZZZZ</name>
<reference evidence="1" key="1">
    <citation type="submission" date="2018-05" db="EMBL/GenBank/DDBJ databases">
        <authorList>
            <person name="Lanie J.A."/>
            <person name="Ng W.-L."/>
            <person name="Kazmierczak K.M."/>
            <person name="Andrzejewski T.M."/>
            <person name="Davidsen T.M."/>
            <person name="Wayne K.J."/>
            <person name="Tettelin H."/>
            <person name="Glass J.I."/>
            <person name="Rusch D."/>
            <person name="Podicherti R."/>
            <person name="Tsui H.-C.T."/>
            <person name="Winkler M.E."/>
        </authorList>
    </citation>
    <scope>NUCLEOTIDE SEQUENCE</scope>
</reference>
<protein>
    <submittedName>
        <fullName evidence="1">Uncharacterized protein</fullName>
    </submittedName>
</protein>
<gene>
    <name evidence="1" type="ORF">METZ01_LOCUS348540</name>
</gene>
<evidence type="ECO:0000313" key="1">
    <source>
        <dbReference type="EMBL" id="SVC95686.1"/>
    </source>
</evidence>
<dbReference type="EMBL" id="UINC01120902">
    <property type="protein sequence ID" value="SVC95686.1"/>
    <property type="molecule type" value="Genomic_DNA"/>
</dbReference>
<organism evidence="1">
    <name type="scientific">marine metagenome</name>
    <dbReference type="NCBI Taxonomy" id="408172"/>
    <lineage>
        <taxon>unclassified sequences</taxon>
        <taxon>metagenomes</taxon>
        <taxon>ecological metagenomes</taxon>
    </lineage>
</organism>
<accession>A0A382RDE4</accession>
<proteinExistence type="predicted"/>
<dbReference type="AlphaFoldDB" id="A0A382RDE4"/>